<proteinExistence type="inferred from homology"/>
<gene>
    <name evidence="6" type="ORF">FHS09_000326</name>
</gene>
<dbReference type="Proteomes" id="UP000535937">
    <property type="component" value="Unassembled WGS sequence"/>
</dbReference>
<dbReference type="GO" id="GO:0000976">
    <property type="term" value="F:transcription cis-regulatory region binding"/>
    <property type="evidence" value="ECO:0007669"/>
    <property type="project" value="TreeGrafter"/>
</dbReference>
<dbReference type="FunFam" id="1.10.10.10:FF:000001">
    <property type="entry name" value="LysR family transcriptional regulator"/>
    <property type="match status" value="1"/>
</dbReference>
<dbReference type="InterPro" id="IPR036388">
    <property type="entry name" value="WH-like_DNA-bd_sf"/>
</dbReference>
<dbReference type="Pfam" id="PF03466">
    <property type="entry name" value="LysR_substrate"/>
    <property type="match status" value="1"/>
</dbReference>
<dbReference type="SUPFAM" id="SSF53850">
    <property type="entry name" value="Periplasmic binding protein-like II"/>
    <property type="match status" value="1"/>
</dbReference>
<evidence type="ECO:0000256" key="1">
    <source>
        <dbReference type="ARBA" id="ARBA00009437"/>
    </source>
</evidence>
<dbReference type="Gene3D" id="3.40.190.290">
    <property type="match status" value="1"/>
</dbReference>
<keyword evidence="3 6" id="KW-0238">DNA-binding</keyword>
<reference evidence="6 7" key="1">
    <citation type="submission" date="2020-08" db="EMBL/GenBank/DDBJ databases">
        <title>Genomic Encyclopedia of Type Strains, Phase III (KMG-III): the genomes of soil and plant-associated and newly described type strains.</title>
        <authorList>
            <person name="Whitman W."/>
        </authorList>
    </citation>
    <scope>NUCLEOTIDE SEQUENCE [LARGE SCALE GENOMIC DNA]</scope>
    <source>
        <strain evidence="6 7">CECT 8799</strain>
    </source>
</reference>
<dbReference type="SUPFAM" id="SSF46785">
    <property type="entry name" value="Winged helix' DNA-binding domain"/>
    <property type="match status" value="1"/>
</dbReference>
<dbReference type="GO" id="GO:0003700">
    <property type="term" value="F:DNA-binding transcription factor activity"/>
    <property type="evidence" value="ECO:0007669"/>
    <property type="project" value="InterPro"/>
</dbReference>
<dbReference type="EMBL" id="JACHWZ010000001">
    <property type="protein sequence ID" value="MBB3059525.1"/>
    <property type="molecule type" value="Genomic_DNA"/>
</dbReference>
<evidence type="ECO:0000313" key="6">
    <source>
        <dbReference type="EMBL" id="MBB3059525.1"/>
    </source>
</evidence>
<comment type="caution">
    <text evidence="6">The sequence shown here is derived from an EMBL/GenBank/DDBJ whole genome shotgun (WGS) entry which is preliminary data.</text>
</comment>
<dbReference type="PROSITE" id="PS50931">
    <property type="entry name" value="HTH_LYSR"/>
    <property type="match status" value="1"/>
</dbReference>
<evidence type="ECO:0000259" key="5">
    <source>
        <dbReference type="PROSITE" id="PS50931"/>
    </source>
</evidence>
<dbReference type="InterPro" id="IPR036390">
    <property type="entry name" value="WH_DNA-bd_sf"/>
</dbReference>
<dbReference type="AlphaFoldDB" id="A0A7W4W876"/>
<comment type="similarity">
    <text evidence="1">Belongs to the LysR transcriptional regulatory family.</text>
</comment>
<dbReference type="Gene3D" id="1.10.10.10">
    <property type="entry name" value="Winged helix-like DNA-binding domain superfamily/Winged helix DNA-binding domain"/>
    <property type="match status" value="1"/>
</dbReference>
<feature type="domain" description="HTH lysR-type" evidence="5">
    <location>
        <begin position="1"/>
        <end position="58"/>
    </location>
</feature>
<dbReference type="CDD" id="cd05466">
    <property type="entry name" value="PBP2_LTTR_substrate"/>
    <property type="match status" value="1"/>
</dbReference>
<dbReference type="InterPro" id="IPR000847">
    <property type="entry name" value="LysR_HTH_N"/>
</dbReference>
<organism evidence="6 7">
    <name type="scientific">Microbulbifer rhizosphaerae</name>
    <dbReference type="NCBI Taxonomy" id="1562603"/>
    <lineage>
        <taxon>Bacteria</taxon>
        <taxon>Pseudomonadati</taxon>
        <taxon>Pseudomonadota</taxon>
        <taxon>Gammaproteobacteria</taxon>
        <taxon>Cellvibrionales</taxon>
        <taxon>Microbulbiferaceae</taxon>
        <taxon>Microbulbifer</taxon>
    </lineage>
</organism>
<evidence type="ECO:0000256" key="2">
    <source>
        <dbReference type="ARBA" id="ARBA00023015"/>
    </source>
</evidence>
<keyword evidence="2" id="KW-0805">Transcription regulation</keyword>
<dbReference type="RefSeq" id="WP_183455982.1">
    <property type="nucleotide sequence ID" value="NZ_JACHWZ010000001.1"/>
</dbReference>
<dbReference type="InterPro" id="IPR005119">
    <property type="entry name" value="LysR_subst-bd"/>
</dbReference>
<protein>
    <submittedName>
        <fullName evidence="6">DNA-binding transcriptional LysR family regulator</fullName>
    </submittedName>
</protein>
<dbReference type="PANTHER" id="PTHR30126:SF81">
    <property type="entry name" value="HTH-TYPE TRANSCRIPTIONAL REGULATOR ILVY"/>
    <property type="match status" value="1"/>
</dbReference>
<evidence type="ECO:0000256" key="3">
    <source>
        <dbReference type="ARBA" id="ARBA00023125"/>
    </source>
</evidence>
<name>A0A7W4W876_9GAMM</name>
<sequence>MEIQWLKAFLATAEQGSVSEAAEQLHLTQPAVSKRLAALEQQLGTPLFDRIGRKLQLTDAGRALLPRARHILNEVSEAERELRALGTDVGGSLRIATSHHVGLHHLPPVLKEFSTLYPEVALDINFVDSEQAYEALMAGEYELAVVTLALKEYPSLEAHVIWPDPCVVVAAPDHPLAQMPTLDLSDLACYPAILPDLNTYTGRLIKREFDAQGLKLTAKLATNFLETIKMMAGVGLGWSVLPRTLVDDSLAILPVEKLHIVRNLGVISHRARTLSNAANALRQLLFAATHTSAEEVGANNRTAGKK</sequence>
<keyword evidence="4" id="KW-0804">Transcription</keyword>
<evidence type="ECO:0000256" key="4">
    <source>
        <dbReference type="ARBA" id="ARBA00023163"/>
    </source>
</evidence>
<dbReference type="PRINTS" id="PR00039">
    <property type="entry name" value="HTHLYSR"/>
</dbReference>
<evidence type="ECO:0000313" key="7">
    <source>
        <dbReference type="Proteomes" id="UP000535937"/>
    </source>
</evidence>
<dbReference type="Pfam" id="PF00126">
    <property type="entry name" value="HTH_1"/>
    <property type="match status" value="1"/>
</dbReference>
<dbReference type="PANTHER" id="PTHR30126">
    <property type="entry name" value="HTH-TYPE TRANSCRIPTIONAL REGULATOR"/>
    <property type="match status" value="1"/>
</dbReference>
<keyword evidence="7" id="KW-1185">Reference proteome</keyword>
<accession>A0A7W4W876</accession>